<evidence type="ECO:0000313" key="2">
    <source>
        <dbReference type="Proteomes" id="UP000001213"/>
    </source>
</evidence>
<sequence>MSEPYISKSQYLAMFALPEQTSAELISRVQDALGITVHELGAAAAGTTVEEFAAFWEHAR</sequence>
<protein>
    <submittedName>
        <fullName evidence="1">Uncharacterized protein</fullName>
    </submittedName>
</protein>
<accession>D5UMI6</accession>
<keyword evidence="2" id="KW-1185">Reference proteome</keyword>
<evidence type="ECO:0000313" key="1">
    <source>
        <dbReference type="EMBL" id="ADG80460.1"/>
    </source>
</evidence>
<dbReference type="KEGG" id="tpr:Tpau_3887"/>
<dbReference type="RefSeq" id="WP_013128456.1">
    <property type="nucleotide sequence ID" value="NC_014158.1"/>
</dbReference>
<organism evidence="1 2">
    <name type="scientific">Tsukamurella paurometabola (strain ATCC 8368 / DSM 20162 / CCUG 35730 / CIP 100753 / JCM 10117 / KCTC 9821 / NBRC 16120 / NCIMB 702349 / NCTC 13040)</name>
    <name type="common">Corynebacterium paurometabolum</name>
    <dbReference type="NCBI Taxonomy" id="521096"/>
    <lineage>
        <taxon>Bacteria</taxon>
        <taxon>Bacillati</taxon>
        <taxon>Actinomycetota</taxon>
        <taxon>Actinomycetes</taxon>
        <taxon>Mycobacteriales</taxon>
        <taxon>Tsukamurellaceae</taxon>
        <taxon>Tsukamurella</taxon>
    </lineage>
</organism>
<proteinExistence type="predicted"/>
<dbReference type="HOGENOM" id="CLU_2940505_0_0_11"/>
<reference evidence="2" key="1">
    <citation type="submission" date="2010-03" db="EMBL/GenBank/DDBJ databases">
        <title>The complete chromosome of Tsukamurella paurometabola DSM 20162.</title>
        <authorList>
            <consortium name="US DOE Joint Genome Institute (JGI-PGF)"/>
            <person name="Lucas S."/>
            <person name="Copeland A."/>
            <person name="Lapidus A."/>
            <person name="Glavina del Rio T."/>
            <person name="Dalin E."/>
            <person name="Tice H."/>
            <person name="Bruce D."/>
            <person name="Goodwin L."/>
            <person name="Pitluck S."/>
            <person name="Kyrpides N."/>
            <person name="Mavromatis K."/>
            <person name="Ivanova N."/>
            <person name="Mikhailova N."/>
            <person name="Munk A.C."/>
            <person name="Brettin T."/>
            <person name="Detter J.C."/>
            <person name="Tapia R."/>
            <person name="Han C."/>
            <person name="Larimer F."/>
            <person name="Land M."/>
            <person name="Hauser L."/>
            <person name="Markowitz V."/>
            <person name="Cheng J.-F."/>
            <person name="Hugenholtz P."/>
            <person name="Woyke T."/>
            <person name="Wu D."/>
            <person name="Jando M."/>
            <person name="Brambilla E."/>
            <person name="Klenk H.-P."/>
            <person name="Eisen J.A."/>
        </authorList>
    </citation>
    <scope>NUCLEOTIDE SEQUENCE [LARGE SCALE GENOMIC DNA]</scope>
    <source>
        <strain evidence="2">ATCC 8368 / DSM 20162 / CCUG 35730 / CIP 100753 / JCM 10117 / KCTC 9821 / NBRC 16120 / NCIMB 702349 / NCTC 13040</strain>
    </source>
</reference>
<dbReference type="STRING" id="521096.Tpau_3887"/>
<dbReference type="EMBL" id="CP001966">
    <property type="protein sequence ID" value="ADG80460.1"/>
    <property type="molecule type" value="Genomic_DNA"/>
</dbReference>
<name>D5UMI6_TSUPD</name>
<gene>
    <name evidence="1" type="ordered locus">Tpau_3887</name>
</gene>
<dbReference type="AlphaFoldDB" id="D5UMI6"/>
<reference evidence="1 2" key="2">
    <citation type="journal article" date="2011" name="Stand. Genomic Sci.">
        <title>Complete genome sequence of Tsukamurella paurometabola type strain (no. 33).</title>
        <authorList>
            <person name="Munk A.C."/>
            <person name="Lapidus A."/>
            <person name="Lucas S."/>
            <person name="Nolan M."/>
            <person name="Tice H."/>
            <person name="Cheng J.F."/>
            <person name="Del Rio T.G."/>
            <person name="Goodwin L."/>
            <person name="Pitluck S."/>
            <person name="Liolios K."/>
            <person name="Huntemann M."/>
            <person name="Ivanova N."/>
            <person name="Mavromatis K."/>
            <person name="Mikhailova N."/>
            <person name="Pati A."/>
            <person name="Chen A."/>
            <person name="Palaniappan K."/>
            <person name="Tapia R."/>
            <person name="Han C."/>
            <person name="Land M."/>
            <person name="Hauser L."/>
            <person name="Chang Y.J."/>
            <person name="Jeffries C.D."/>
            <person name="Brettin T."/>
            <person name="Yasawong M."/>
            <person name="Brambilla E.M."/>
            <person name="Rohde M."/>
            <person name="Sikorski J."/>
            <person name="Goker M."/>
            <person name="Detter J.C."/>
            <person name="Woyke T."/>
            <person name="Bristow J."/>
            <person name="Eisen J.A."/>
            <person name="Markowitz V."/>
            <person name="Hugenholtz P."/>
            <person name="Kyrpides N.C."/>
            <person name="Klenk H.P."/>
        </authorList>
    </citation>
    <scope>NUCLEOTIDE SEQUENCE [LARGE SCALE GENOMIC DNA]</scope>
    <source>
        <strain evidence="2">ATCC 8368 / DSM 20162 / CCUG 35730 / CIP 100753 / JCM 10117 / KCTC 9821 / NBRC 16120 / NCIMB 702349 / NCTC 13040</strain>
    </source>
</reference>
<dbReference type="Proteomes" id="UP000001213">
    <property type="component" value="Chromosome"/>
</dbReference>